<keyword evidence="5" id="KW-1185">Reference proteome</keyword>
<evidence type="ECO:0000313" key="5">
    <source>
        <dbReference type="Proteomes" id="UP001161017"/>
    </source>
</evidence>
<reference evidence="4" key="1">
    <citation type="journal article" date="2023" name="Genome Biol. Evol.">
        <title>First Whole Genome Sequence and Flow Cytometry Genome Size Data for the Lichen-Forming Fungus Ramalina farinacea (Ascomycota).</title>
        <authorList>
            <person name="Llewellyn T."/>
            <person name="Mian S."/>
            <person name="Hill R."/>
            <person name="Leitch I.J."/>
            <person name="Gaya E."/>
        </authorList>
    </citation>
    <scope>NUCLEOTIDE SEQUENCE</scope>
    <source>
        <strain evidence="4">LIQ254RAFAR</strain>
    </source>
</reference>
<organism evidence="4 5">
    <name type="scientific">Ramalina farinacea</name>
    <dbReference type="NCBI Taxonomy" id="258253"/>
    <lineage>
        <taxon>Eukaryota</taxon>
        <taxon>Fungi</taxon>
        <taxon>Dikarya</taxon>
        <taxon>Ascomycota</taxon>
        <taxon>Pezizomycotina</taxon>
        <taxon>Lecanoromycetes</taxon>
        <taxon>OSLEUM clade</taxon>
        <taxon>Lecanoromycetidae</taxon>
        <taxon>Lecanorales</taxon>
        <taxon>Lecanorineae</taxon>
        <taxon>Ramalinaceae</taxon>
        <taxon>Ramalina</taxon>
    </lineage>
</organism>
<keyword evidence="2" id="KW-0472">Membrane</keyword>
<dbReference type="InterPro" id="IPR051957">
    <property type="entry name" value="CRISP-LCCL_domain"/>
</dbReference>
<dbReference type="PANTHER" id="PTHR31331:SF8">
    <property type="entry name" value="LCCL DOMAIN PROTEIN (AFU_ORTHOLOGUE AFUA_5G02970)"/>
    <property type="match status" value="1"/>
</dbReference>
<feature type="transmembrane region" description="Helical" evidence="2">
    <location>
        <begin position="394"/>
        <end position="410"/>
    </location>
</feature>
<comment type="caution">
    <text evidence="4">The sequence shown here is derived from an EMBL/GenBank/DDBJ whole genome shotgun (WGS) entry which is preliminary data.</text>
</comment>
<feature type="transmembrane region" description="Helical" evidence="2">
    <location>
        <begin position="308"/>
        <end position="341"/>
    </location>
</feature>
<evidence type="ECO:0000259" key="3">
    <source>
        <dbReference type="PROSITE" id="PS50820"/>
    </source>
</evidence>
<feature type="transmembrane region" description="Helical" evidence="2">
    <location>
        <begin position="353"/>
        <end position="374"/>
    </location>
</feature>
<evidence type="ECO:0000313" key="4">
    <source>
        <dbReference type="EMBL" id="MDI1485804.1"/>
    </source>
</evidence>
<feature type="transmembrane region" description="Helical" evidence="2">
    <location>
        <begin position="430"/>
        <end position="451"/>
    </location>
</feature>
<feature type="domain" description="LCCL" evidence="3">
    <location>
        <begin position="136"/>
        <end position="279"/>
    </location>
</feature>
<feature type="region of interest" description="Disordered" evidence="1">
    <location>
        <begin position="1"/>
        <end position="45"/>
    </location>
</feature>
<proteinExistence type="predicted"/>
<name>A0AA43TSA9_9LECA</name>
<gene>
    <name evidence="4" type="ORF">OHK93_003993</name>
</gene>
<dbReference type="PANTHER" id="PTHR31331">
    <property type="entry name" value="LCCL DOMAIN PROTEIN (AFU_ORTHOLOGUE AFUA_5G08630)"/>
    <property type="match status" value="1"/>
</dbReference>
<keyword evidence="2" id="KW-1133">Transmembrane helix</keyword>
<dbReference type="SUPFAM" id="SSF69848">
    <property type="entry name" value="LCCL domain"/>
    <property type="match status" value="1"/>
</dbReference>
<dbReference type="InterPro" id="IPR004043">
    <property type="entry name" value="LCCL"/>
</dbReference>
<dbReference type="Gene3D" id="2.170.130.20">
    <property type="entry name" value="LCCL-like domain"/>
    <property type="match status" value="1"/>
</dbReference>
<dbReference type="AlphaFoldDB" id="A0AA43TSA9"/>
<evidence type="ECO:0000256" key="1">
    <source>
        <dbReference type="SAM" id="MobiDB-lite"/>
    </source>
</evidence>
<dbReference type="InterPro" id="IPR036609">
    <property type="entry name" value="LCCL_sf"/>
</dbReference>
<dbReference type="Pfam" id="PF03815">
    <property type="entry name" value="LCCL"/>
    <property type="match status" value="1"/>
</dbReference>
<feature type="transmembrane region" description="Helical" evidence="2">
    <location>
        <begin position="463"/>
        <end position="485"/>
    </location>
</feature>
<keyword evidence="2" id="KW-0812">Transmembrane</keyword>
<sequence>MASATASAASEDGQVDPPIWTDDDEEMGTQASTPSASDMHLSSPQAEQHRHAPLPVWLRESSSSFHWKWVPLHMRHAFRALLRWSKGPEPVQIQSIVPFLPSIQEAPATFIHTHLPRRRQKLALLAFFYLSWFLTFTLVLHHSAKAGYIRGHGKPQSIWCGASFWSPNNECGLNGNRCRPFSNASFAFRCPANCKAVRVLNPRAIGDQQVNYKPFVIGGPNPVEENSTLPDTIYRGDSFICQAAIHSGIVGNDKGGCGVALLAGEQTDFTSTKRHGIQSFAFDSSFPKTFTFQKDLSSDCVRDLRWPLLAVTCAFTTILSICTTSIQVFFPSVFAMLFFHVGLVSDPPNHSDYAFLTSIIVGRFLPAAFVAAVFYRYSIKPQQRGLTANIERTILWLGGAWVGALNNYTFDFIPIERLTPSDLRAQPGAVLALILVVLIIFTIALQQAWFLRQEGRFRKYLAIYGLMVLGLLLCVAIPQLNLRIHHYFLAILLLPGTRTQTRPSLLYQGILVGLFINGTARWGFDSIMQTTNELRGPEGQIGSILPNITAPIVALGNITFNWSPPPRSYDGISVLVNDVERHKWYNGEGEPSYTFERHSVREKEYFRFAYMQGSEAGDYTQAGIWDTDGNWIPMQRGPSLNLAINQR</sequence>
<dbReference type="SMART" id="SM00603">
    <property type="entry name" value="LCCL"/>
    <property type="match status" value="1"/>
</dbReference>
<dbReference type="EMBL" id="JAPUFD010000002">
    <property type="protein sequence ID" value="MDI1485804.1"/>
    <property type="molecule type" value="Genomic_DNA"/>
</dbReference>
<dbReference type="Proteomes" id="UP001161017">
    <property type="component" value="Unassembled WGS sequence"/>
</dbReference>
<protein>
    <recommendedName>
        <fullName evidence="3">LCCL domain-containing protein</fullName>
    </recommendedName>
</protein>
<accession>A0AA43TSA9</accession>
<feature type="compositionally biased region" description="Polar residues" evidence="1">
    <location>
        <begin position="29"/>
        <end position="45"/>
    </location>
</feature>
<dbReference type="PROSITE" id="PS50820">
    <property type="entry name" value="LCCL"/>
    <property type="match status" value="1"/>
</dbReference>
<evidence type="ECO:0000256" key="2">
    <source>
        <dbReference type="SAM" id="Phobius"/>
    </source>
</evidence>
<feature type="transmembrane region" description="Helical" evidence="2">
    <location>
        <begin position="122"/>
        <end position="140"/>
    </location>
</feature>